<name>A0AAU8FYI6_9MICO</name>
<dbReference type="AlphaFoldDB" id="A0AAU8FYI6"/>
<protein>
    <submittedName>
        <fullName evidence="1">Uncharacterized protein</fullName>
    </submittedName>
</protein>
<accession>A0AAU8FYI6</accession>
<dbReference type="RefSeq" id="WP_353707299.1">
    <property type="nucleotide sequence ID" value="NZ_CP159290.1"/>
</dbReference>
<organism evidence="1">
    <name type="scientific">Cellulosimicrobium sp. ES-005</name>
    <dbReference type="NCBI Taxonomy" id="3163031"/>
    <lineage>
        <taxon>Bacteria</taxon>
        <taxon>Bacillati</taxon>
        <taxon>Actinomycetota</taxon>
        <taxon>Actinomycetes</taxon>
        <taxon>Micrococcales</taxon>
        <taxon>Promicromonosporaceae</taxon>
        <taxon>Cellulosimicrobium</taxon>
    </lineage>
</organism>
<gene>
    <name evidence="1" type="ORF">ABRQ22_15020</name>
</gene>
<dbReference type="EMBL" id="CP159290">
    <property type="protein sequence ID" value="XCH28897.1"/>
    <property type="molecule type" value="Genomic_DNA"/>
</dbReference>
<reference evidence="1" key="1">
    <citation type="submission" date="2024-06" db="EMBL/GenBank/DDBJ databases">
        <title>Complete genome sequence of the cellulolytic actinobacterium, Cellulosimicrobium ES-005.</title>
        <authorList>
            <person name="Matthews C.T."/>
            <person name="Underwood K.D."/>
            <person name="Ghanchi K.M."/>
            <person name="Fields S.D."/>
            <person name="Gardner S.G."/>
        </authorList>
    </citation>
    <scope>NUCLEOTIDE SEQUENCE</scope>
    <source>
        <strain evidence="1">ES-005</strain>
    </source>
</reference>
<evidence type="ECO:0000313" key="1">
    <source>
        <dbReference type="EMBL" id="XCH28897.1"/>
    </source>
</evidence>
<proteinExistence type="predicted"/>
<sequence>MLFPSPFRTELSDDQTTLRLTYSVAGADPEAPFKHIAVTLPIAGIEISDAPAPPAEPGAEEVPA</sequence>